<evidence type="ECO:0000313" key="3">
    <source>
        <dbReference type="Proteomes" id="UP001151088"/>
    </source>
</evidence>
<feature type="transmembrane region" description="Helical" evidence="1">
    <location>
        <begin position="6"/>
        <end position="30"/>
    </location>
</feature>
<evidence type="ECO:0000256" key="1">
    <source>
        <dbReference type="SAM" id="Phobius"/>
    </source>
</evidence>
<evidence type="ECO:0000313" key="2">
    <source>
        <dbReference type="EMBL" id="MCS0497022.1"/>
    </source>
</evidence>
<keyword evidence="1" id="KW-0472">Membrane</keyword>
<protein>
    <submittedName>
        <fullName evidence="2">Uncharacterized protein</fullName>
    </submittedName>
</protein>
<accession>A0A9X2PE10</accession>
<reference evidence="2" key="1">
    <citation type="submission" date="2022-08" db="EMBL/GenBank/DDBJ databases">
        <authorList>
            <person name="Li F."/>
        </authorList>
    </citation>
    <scope>NUCLEOTIDE SEQUENCE</scope>
    <source>
        <strain evidence="2">MQZ15Z-1</strain>
    </source>
</reference>
<comment type="caution">
    <text evidence="2">The sequence shown here is derived from an EMBL/GenBank/DDBJ whole genome shotgun (WGS) entry which is preliminary data.</text>
</comment>
<dbReference type="Proteomes" id="UP001151088">
    <property type="component" value="Unassembled WGS sequence"/>
</dbReference>
<sequence>MNWFGYIIAYLIGGVSGCLTVGLFCGASKIELMNELERLRARQEPAE</sequence>
<proteinExistence type="predicted"/>
<keyword evidence="1" id="KW-1133">Transmembrane helix</keyword>
<name>A0A9X2PE10_9HYPH</name>
<dbReference type="RefSeq" id="WP_258734178.1">
    <property type="nucleotide sequence ID" value="NZ_JANTHZ010000009.1"/>
</dbReference>
<dbReference type="EMBL" id="JANTHZ010000009">
    <property type="protein sequence ID" value="MCS0497022.1"/>
    <property type="molecule type" value="Genomic_DNA"/>
</dbReference>
<gene>
    <name evidence="2" type="ORF">NVS89_18205</name>
</gene>
<dbReference type="AlphaFoldDB" id="A0A9X2PE10"/>
<keyword evidence="1" id="KW-0812">Transmembrane</keyword>
<keyword evidence="3" id="KW-1185">Reference proteome</keyword>
<organism evidence="2 3">
    <name type="scientific">Ancylobacter mangrovi</name>
    <dbReference type="NCBI Taxonomy" id="2972472"/>
    <lineage>
        <taxon>Bacteria</taxon>
        <taxon>Pseudomonadati</taxon>
        <taxon>Pseudomonadota</taxon>
        <taxon>Alphaproteobacteria</taxon>
        <taxon>Hyphomicrobiales</taxon>
        <taxon>Xanthobacteraceae</taxon>
        <taxon>Ancylobacter</taxon>
    </lineage>
</organism>